<dbReference type="EMBL" id="QSJN01000006">
    <property type="protein sequence ID" value="RHD74403.1"/>
    <property type="molecule type" value="Genomic_DNA"/>
</dbReference>
<feature type="domain" description="DUF6383" evidence="1">
    <location>
        <begin position="493"/>
        <end position="560"/>
    </location>
</feature>
<evidence type="ECO:0000313" key="3">
    <source>
        <dbReference type="Proteomes" id="UP000284660"/>
    </source>
</evidence>
<evidence type="ECO:0000259" key="1">
    <source>
        <dbReference type="Pfam" id="PF19910"/>
    </source>
</evidence>
<dbReference type="Pfam" id="PF19910">
    <property type="entry name" value="DUF6383"/>
    <property type="match status" value="1"/>
</dbReference>
<proteinExistence type="predicted"/>
<dbReference type="AlphaFoldDB" id="A0A3R6JAB1"/>
<sequence>MKKIFTCISLAAATFMATTPVMAQQQKQLTDKEKAAVVKVIVPAVFDQVKQISGVDFMSLANPNIENVINSPLFLPQVSSLRADQLNTISATPDSLKLDLSSLDFSKILPPDYAGMGDIIAGLVNDVKLSFSNYKEYNVTVNGINVKIELPEKIDVSAAAMTDAETGIPANLLSILINTKDKGVILPFSSLSVELKLGFLGTLGSMMPNFPLKDGKLISLAENSNSTGTIDYNVTLEENLRSLSESLAQVPNFQVSVDMTKLMTDNVIKASLFGKPLQAPNAKLPMGDAVVYANLKSTTGMPADSIVLTSYDAASSKIKGYKKLTPTIGVSGANLVLTTTDSVRVDQNTAWTPMSKQIVTMPATMSTAINSIMSSLVNGVVSNLKASAQTNYTITIDSIYEAKKDEVIRVMEIDATTKVEATSLKDTKMIVDINFLKGSNKENVMNIKATAPTNDTKITVDFSPAVDPKGDGIKENVNMATLYITSDAMGIITDNETISEEVQEVTVSTTASGLYVKNGKGNYVIVNMVGRVISTGIITSDEQYISTPNMPNGIYMISIDQSKLLRSAHKTTVKFVK</sequence>
<name>A0A3R6JAB1_PARDI</name>
<comment type="caution">
    <text evidence="2">The sequence shown here is derived from an EMBL/GenBank/DDBJ whole genome shotgun (WGS) entry which is preliminary data.</text>
</comment>
<evidence type="ECO:0000313" key="2">
    <source>
        <dbReference type="EMBL" id="RHD74403.1"/>
    </source>
</evidence>
<dbReference type="Proteomes" id="UP000284660">
    <property type="component" value="Unassembled WGS sequence"/>
</dbReference>
<gene>
    <name evidence="2" type="ORF">DW782_11070</name>
</gene>
<dbReference type="InterPro" id="IPR045963">
    <property type="entry name" value="DUF6383"/>
</dbReference>
<reference evidence="2 3" key="1">
    <citation type="submission" date="2018-08" db="EMBL/GenBank/DDBJ databases">
        <title>A genome reference for cultivated species of the human gut microbiota.</title>
        <authorList>
            <person name="Zou Y."/>
            <person name="Xue W."/>
            <person name="Luo G."/>
        </authorList>
    </citation>
    <scope>NUCLEOTIDE SEQUENCE [LARGE SCALE GENOMIC DNA]</scope>
    <source>
        <strain evidence="2 3">AM30-4</strain>
    </source>
</reference>
<organism evidence="2 3">
    <name type="scientific">Parabacteroides distasonis</name>
    <dbReference type="NCBI Taxonomy" id="823"/>
    <lineage>
        <taxon>Bacteria</taxon>
        <taxon>Pseudomonadati</taxon>
        <taxon>Bacteroidota</taxon>
        <taxon>Bacteroidia</taxon>
        <taxon>Bacteroidales</taxon>
        <taxon>Tannerellaceae</taxon>
        <taxon>Parabacteroides</taxon>
    </lineage>
</organism>
<dbReference type="RefSeq" id="WP_008780844.1">
    <property type="nucleotide sequence ID" value="NZ_JAFEKK010000001.1"/>
</dbReference>
<protein>
    <recommendedName>
        <fullName evidence="1">DUF6383 domain-containing protein</fullName>
    </recommendedName>
</protein>
<accession>A0A3R6JAB1</accession>